<evidence type="ECO:0000256" key="7">
    <source>
        <dbReference type="SAM" id="Phobius"/>
    </source>
</evidence>
<organism evidence="8 9">
    <name type="scientific">Micromonospora endophytica</name>
    <dbReference type="NCBI Taxonomy" id="515350"/>
    <lineage>
        <taxon>Bacteria</taxon>
        <taxon>Bacillati</taxon>
        <taxon>Actinomycetota</taxon>
        <taxon>Actinomycetes</taxon>
        <taxon>Micromonosporales</taxon>
        <taxon>Micromonosporaceae</taxon>
        <taxon>Micromonospora</taxon>
    </lineage>
</organism>
<dbReference type="AlphaFoldDB" id="A0A2W2CE36"/>
<evidence type="ECO:0000313" key="8">
    <source>
        <dbReference type="EMBL" id="PZF86557.1"/>
    </source>
</evidence>
<dbReference type="Pfam" id="PF02653">
    <property type="entry name" value="BPD_transp_2"/>
    <property type="match status" value="1"/>
</dbReference>
<comment type="caution">
    <text evidence="8">The sequence shown here is derived from an EMBL/GenBank/DDBJ whole genome shotgun (WGS) entry which is preliminary data.</text>
</comment>
<evidence type="ECO:0000256" key="1">
    <source>
        <dbReference type="ARBA" id="ARBA00004651"/>
    </source>
</evidence>
<dbReference type="InterPro" id="IPR043428">
    <property type="entry name" value="LivM-like"/>
</dbReference>
<dbReference type="OrthoDB" id="3405747at2"/>
<sequence length="344" mass="34097">MTTTLSPSPSPSPGPGAIATRPPTSRPGLLPAWLPPTAGAVALAAAAAAAAAVALPWLVNGYVIALAATGLVMAVLAMSAQLLVGLAGLPPLGQAAYLAVGAYTAATIATLTNLGPIQLLAATAGGAVAAAVTGLLAVRTRGTTFLMVTFGLGELLHAAANAWAPGGSEGVHVTPVVALPGLPAMVRPGWVYLYVLAGALLIGVGVAVLVRTRFALLLRGIAAHEPRMRADGHHTGRLLLAAYVIAGGIAGAAGALLIAVTRYVSPADAAMGVSALALAAALIGSGSMTGACTGAILLVVARDWVGGLLGGHGPTLLGLAFLLLAYLPRHRLAGLTIRFPRRRT</sequence>
<dbReference type="GO" id="GO:0015658">
    <property type="term" value="F:branched-chain amino acid transmembrane transporter activity"/>
    <property type="evidence" value="ECO:0007669"/>
    <property type="project" value="InterPro"/>
</dbReference>
<dbReference type="PANTHER" id="PTHR30482">
    <property type="entry name" value="HIGH-AFFINITY BRANCHED-CHAIN AMINO ACID TRANSPORT SYSTEM PERMEASE"/>
    <property type="match status" value="1"/>
</dbReference>
<feature type="transmembrane region" description="Helical" evidence="7">
    <location>
        <begin position="308"/>
        <end position="327"/>
    </location>
</feature>
<dbReference type="PANTHER" id="PTHR30482:SF17">
    <property type="entry name" value="ABC TRANSPORTER ATP-BINDING PROTEIN"/>
    <property type="match status" value="1"/>
</dbReference>
<feature type="transmembrane region" description="Helical" evidence="7">
    <location>
        <begin position="276"/>
        <end position="301"/>
    </location>
</feature>
<keyword evidence="4 7" id="KW-1133">Transmembrane helix</keyword>
<keyword evidence="5 7" id="KW-0472">Membrane</keyword>
<protein>
    <submittedName>
        <fullName evidence="8">Branched-chain amino acid ABC transporter permease</fullName>
    </submittedName>
</protein>
<reference evidence="8 9" key="1">
    <citation type="submission" date="2018-01" db="EMBL/GenBank/DDBJ databases">
        <title>Draft genome sequence of Jishengella endophytica.</title>
        <authorList>
            <person name="Sahin N."/>
            <person name="Ay H."/>
            <person name="Saygin H."/>
        </authorList>
    </citation>
    <scope>NUCLEOTIDE SEQUENCE [LARGE SCALE GENOMIC DNA]</scope>
    <source>
        <strain evidence="8 9">DSM 45430</strain>
    </source>
</reference>
<feature type="transmembrane region" description="Helical" evidence="7">
    <location>
        <begin position="62"/>
        <end position="89"/>
    </location>
</feature>
<accession>A0A2W2CE36</accession>
<feature type="transmembrane region" description="Helical" evidence="7">
    <location>
        <begin position="238"/>
        <end position="264"/>
    </location>
</feature>
<feature type="region of interest" description="Disordered" evidence="6">
    <location>
        <begin position="1"/>
        <end position="21"/>
    </location>
</feature>
<dbReference type="Proteomes" id="UP000248627">
    <property type="component" value="Unassembled WGS sequence"/>
</dbReference>
<evidence type="ECO:0000256" key="3">
    <source>
        <dbReference type="ARBA" id="ARBA00022692"/>
    </source>
</evidence>
<keyword evidence="2" id="KW-1003">Cell membrane</keyword>
<evidence type="ECO:0000256" key="5">
    <source>
        <dbReference type="ARBA" id="ARBA00023136"/>
    </source>
</evidence>
<dbReference type="InterPro" id="IPR001851">
    <property type="entry name" value="ABC_transp_permease"/>
</dbReference>
<evidence type="ECO:0000313" key="9">
    <source>
        <dbReference type="Proteomes" id="UP000248627"/>
    </source>
</evidence>
<feature type="transmembrane region" description="Helical" evidence="7">
    <location>
        <begin position="119"/>
        <end position="138"/>
    </location>
</feature>
<feature type="transmembrane region" description="Helical" evidence="7">
    <location>
        <begin position="33"/>
        <end position="55"/>
    </location>
</feature>
<proteinExistence type="predicted"/>
<gene>
    <name evidence="8" type="ORF">C1I93_27695</name>
</gene>
<dbReference type="EMBL" id="POTX01000312">
    <property type="protein sequence ID" value="PZF86557.1"/>
    <property type="molecule type" value="Genomic_DNA"/>
</dbReference>
<comment type="subcellular location">
    <subcellularLocation>
        <location evidence="1">Cell membrane</location>
        <topology evidence="1">Multi-pass membrane protein</topology>
    </subcellularLocation>
</comment>
<name>A0A2W2CE36_9ACTN</name>
<dbReference type="GO" id="GO:0005886">
    <property type="term" value="C:plasma membrane"/>
    <property type="evidence" value="ECO:0007669"/>
    <property type="project" value="UniProtKB-SubCell"/>
</dbReference>
<keyword evidence="3 7" id="KW-0812">Transmembrane</keyword>
<evidence type="ECO:0000256" key="2">
    <source>
        <dbReference type="ARBA" id="ARBA00022475"/>
    </source>
</evidence>
<feature type="transmembrane region" description="Helical" evidence="7">
    <location>
        <begin position="189"/>
        <end position="210"/>
    </location>
</feature>
<keyword evidence="9" id="KW-1185">Reference proteome</keyword>
<evidence type="ECO:0000256" key="4">
    <source>
        <dbReference type="ARBA" id="ARBA00022989"/>
    </source>
</evidence>
<evidence type="ECO:0000256" key="6">
    <source>
        <dbReference type="SAM" id="MobiDB-lite"/>
    </source>
</evidence>
<dbReference type="CDD" id="cd06581">
    <property type="entry name" value="TM_PBP1_LivM_like"/>
    <property type="match status" value="1"/>
</dbReference>